<evidence type="ECO:0008006" key="3">
    <source>
        <dbReference type="Google" id="ProtNLM"/>
    </source>
</evidence>
<evidence type="ECO:0000313" key="1">
    <source>
        <dbReference type="EMBL" id="QJC52172.1"/>
    </source>
</evidence>
<keyword evidence="2" id="KW-1185">Reference proteome</keyword>
<dbReference type="KEGG" id="palr:HGI30_11800"/>
<dbReference type="AlphaFoldDB" id="A0A6H2GXQ7"/>
<dbReference type="RefSeq" id="WP_168907747.1">
    <property type="nucleotide sequence ID" value="NZ_CP051428.1"/>
</dbReference>
<dbReference type="Proteomes" id="UP000502136">
    <property type="component" value="Chromosome"/>
</dbReference>
<gene>
    <name evidence="1" type="ORF">HGI30_11800</name>
</gene>
<evidence type="ECO:0000313" key="2">
    <source>
        <dbReference type="Proteomes" id="UP000502136"/>
    </source>
</evidence>
<dbReference type="EMBL" id="CP051428">
    <property type="protein sequence ID" value="QJC52172.1"/>
    <property type="molecule type" value="Genomic_DNA"/>
</dbReference>
<name>A0A6H2GXQ7_9BACL</name>
<proteinExistence type="predicted"/>
<organism evidence="1 2">
    <name type="scientific">Paenibacillus albicereus</name>
    <dbReference type="NCBI Taxonomy" id="2726185"/>
    <lineage>
        <taxon>Bacteria</taxon>
        <taxon>Bacillati</taxon>
        <taxon>Bacillota</taxon>
        <taxon>Bacilli</taxon>
        <taxon>Bacillales</taxon>
        <taxon>Paenibacillaceae</taxon>
        <taxon>Paenibacillus</taxon>
    </lineage>
</organism>
<sequence length="150" mass="17317">MIRFNAVWVAGPGLLRRYRRECSLAERQRDPSFPRMRLLLRKVPIPFEAFGQLSLGERELEFEPLRPTFSSVAVFQFYGLNRTLTFRFDYADLYVSPVPPLPDQPLPTWGDWVRLTSRSSSIEYVLAVSSTGARLYPWLASRIEPLPGSH</sequence>
<reference evidence="1 2" key="1">
    <citation type="submission" date="2020-04" db="EMBL/GenBank/DDBJ databases">
        <title>Novel Paenibacillus strain UniB2 isolated from commercial digestive syrup.</title>
        <authorList>
            <person name="Thorat V."/>
            <person name="Kirdat K."/>
            <person name="Tiwarekar B."/>
            <person name="Yadav A."/>
        </authorList>
    </citation>
    <scope>NUCLEOTIDE SEQUENCE [LARGE SCALE GENOMIC DNA]</scope>
    <source>
        <strain evidence="1 2">UniB2</strain>
    </source>
</reference>
<protein>
    <recommendedName>
        <fullName evidence="3">DUF4166 domain-containing protein</fullName>
    </recommendedName>
</protein>
<accession>A0A6H2GXQ7</accession>